<dbReference type="Pfam" id="PF22942">
    <property type="entry name" value="DUF7025"/>
    <property type="match status" value="1"/>
</dbReference>
<dbReference type="PANTHER" id="PTHR46411:SF4">
    <property type="entry name" value="AAA+ ATPASE DOMAIN-CONTAINING PROTEIN"/>
    <property type="match status" value="1"/>
</dbReference>
<evidence type="ECO:0000256" key="1">
    <source>
        <dbReference type="SAM" id="MobiDB-lite"/>
    </source>
</evidence>
<organism evidence="3 4">
    <name type="scientific">Didymella pomorum</name>
    <dbReference type="NCBI Taxonomy" id="749634"/>
    <lineage>
        <taxon>Eukaryota</taxon>
        <taxon>Fungi</taxon>
        <taxon>Dikarya</taxon>
        <taxon>Ascomycota</taxon>
        <taxon>Pezizomycotina</taxon>
        <taxon>Dothideomycetes</taxon>
        <taxon>Pleosporomycetidae</taxon>
        <taxon>Pleosporales</taxon>
        <taxon>Pleosporineae</taxon>
        <taxon>Didymellaceae</taxon>
        <taxon>Didymella</taxon>
    </lineage>
</organism>
<dbReference type="Proteomes" id="UP001140510">
    <property type="component" value="Unassembled WGS sequence"/>
</dbReference>
<dbReference type="GO" id="GO:0005524">
    <property type="term" value="F:ATP binding"/>
    <property type="evidence" value="ECO:0007669"/>
    <property type="project" value="InterPro"/>
</dbReference>
<dbReference type="AlphaFoldDB" id="A0A9W8ZIX1"/>
<dbReference type="SMART" id="SM00382">
    <property type="entry name" value="AAA"/>
    <property type="match status" value="1"/>
</dbReference>
<protein>
    <recommendedName>
        <fullName evidence="2">AAA+ ATPase domain-containing protein</fullName>
    </recommendedName>
</protein>
<keyword evidence="4" id="KW-1185">Reference proteome</keyword>
<evidence type="ECO:0000313" key="3">
    <source>
        <dbReference type="EMBL" id="KAJ4408463.1"/>
    </source>
</evidence>
<dbReference type="EMBL" id="JAPEVA010000015">
    <property type="protein sequence ID" value="KAJ4408463.1"/>
    <property type="molecule type" value="Genomic_DNA"/>
</dbReference>
<dbReference type="Gene3D" id="3.40.50.300">
    <property type="entry name" value="P-loop containing nucleotide triphosphate hydrolases"/>
    <property type="match status" value="1"/>
</dbReference>
<comment type="caution">
    <text evidence="3">The sequence shown here is derived from an EMBL/GenBank/DDBJ whole genome shotgun (WGS) entry which is preliminary data.</text>
</comment>
<dbReference type="InterPro" id="IPR056599">
    <property type="entry name" value="AAA_lid_fung"/>
</dbReference>
<feature type="compositionally biased region" description="Basic and acidic residues" evidence="1">
    <location>
        <begin position="611"/>
        <end position="627"/>
    </location>
</feature>
<dbReference type="GO" id="GO:0016887">
    <property type="term" value="F:ATP hydrolysis activity"/>
    <property type="evidence" value="ECO:0007669"/>
    <property type="project" value="InterPro"/>
</dbReference>
<accession>A0A9W8ZIX1</accession>
<dbReference type="SUPFAM" id="SSF52540">
    <property type="entry name" value="P-loop containing nucleoside triphosphate hydrolases"/>
    <property type="match status" value="1"/>
</dbReference>
<dbReference type="InterPro" id="IPR003593">
    <property type="entry name" value="AAA+_ATPase"/>
</dbReference>
<name>A0A9W8ZIX1_9PLEO</name>
<dbReference type="InterPro" id="IPR027417">
    <property type="entry name" value="P-loop_NTPase"/>
</dbReference>
<evidence type="ECO:0000259" key="2">
    <source>
        <dbReference type="SMART" id="SM00382"/>
    </source>
</evidence>
<dbReference type="Pfam" id="PF23232">
    <property type="entry name" value="AAA_lid_13"/>
    <property type="match status" value="1"/>
</dbReference>
<dbReference type="InterPro" id="IPR054289">
    <property type="entry name" value="DUF7025"/>
</dbReference>
<sequence length="640" mass="73744">MGEPVEIYEPFAILVHHWSELKKFREHFDPAKVTEDTKDCLLNDTYEDLGLLLAYLDGEMGPKVLAEQQRWREDVPKASFEMLWLLLKPGTDVYFDNGDGTKSAAVISYVSILGDTEQDRKYVVKYWQMHGSGFNVQPYEHQRTYLRFHGEKPITELHIFPQRFLKDDSKLFQNQVDQGSLYCSLLQKKCMYFDGKGESIPAQSDWPHEQLRRPIVARTYKGNVMLDPERQNSALASSILPPNPPALVEAVDLKPSGLRFCTCTRCSKIDSELTRRAKFAGYQKVALDKGEKLTDHQLSLCPRTIWGFVLDIRDWRLLSLDGFREAHWSTDLIDSLVLKDSYKMMLQHLCRMFVQKKAAATVGPRPKDDSEATTITPWAADFVENKGKGLIFLLHGKPGVGKTYTAECIADHVKRPLLSISCADIGVDPSNVEENLRYWLDLGRRWDAIVLLDEADIYMEYRQIHDLQRNSLVASFLQAVEYYDGVLFLTTNRIGTFDEAFLSRINALYYGDFSDADRQRVWNNYFDKLEREREDIYVPESTKDYVTNKDVKALKWNGREIRNAFQVAVNLAQAEGIKDAKKRIVVKRHHIEVTVNLSSDFKAYMKSVRKKDESERARLHGNRDDSYKAPLTAAEPVEYE</sequence>
<feature type="region of interest" description="Disordered" evidence="1">
    <location>
        <begin position="611"/>
        <end position="640"/>
    </location>
</feature>
<reference evidence="3" key="1">
    <citation type="submission" date="2022-10" db="EMBL/GenBank/DDBJ databases">
        <title>Tapping the CABI collections for fungal endophytes: first genome assemblies for Collariella, Neodidymelliopsis, Ascochyta clinopodiicola, Didymella pomorum, Didymosphaeria variabile, Neocosmospora piperis and Neocucurbitaria cava.</title>
        <authorList>
            <person name="Hill R."/>
        </authorList>
    </citation>
    <scope>NUCLEOTIDE SEQUENCE</scope>
    <source>
        <strain evidence="3">IMI 355091</strain>
    </source>
</reference>
<evidence type="ECO:0000313" key="4">
    <source>
        <dbReference type="Proteomes" id="UP001140510"/>
    </source>
</evidence>
<feature type="domain" description="AAA+ ATPase" evidence="2">
    <location>
        <begin position="388"/>
        <end position="512"/>
    </location>
</feature>
<dbReference type="Pfam" id="PF00004">
    <property type="entry name" value="AAA"/>
    <property type="match status" value="1"/>
</dbReference>
<proteinExistence type="predicted"/>
<dbReference type="InterPro" id="IPR003959">
    <property type="entry name" value="ATPase_AAA_core"/>
</dbReference>
<dbReference type="PANTHER" id="PTHR46411">
    <property type="entry name" value="FAMILY ATPASE, PUTATIVE-RELATED"/>
    <property type="match status" value="1"/>
</dbReference>
<dbReference type="OrthoDB" id="10042665at2759"/>
<gene>
    <name evidence="3" type="ORF">N0V91_003114</name>
</gene>